<evidence type="ECO:0000256" key="5">
    <source>
        <dbReference type="ARBA" id="ARBA00023237"/>
    </source>
</evidence>
<dbReference type="InterPro" id="IPR033985">
    <property type="entry name" value="SusD-like_N"/>
</dbReference>
<feature type="domain" description="RagB/SusD" evidence="7">
    <location>
        <begin position="312"/>
        <end position="532"/>
    </location>
</feature>
<reference evidence="9" key="1">
    <citation type="submission" date="2022-10" db="EMBL/GenBank/DDBJ databases">
        <title>Gaoshiqiia sediminis gen. nov., sp. nov., isolated from coastal sediment.</title>
        <authorList>
            <person name="Yu W.X."/>
            <person name="Mu D.S."/>
            <person name="Du J.Z."/>
            <person name="Liang Y.Q."/>
        </authorList>
    </citation>
    <scope>NUCLEOTIDE SEQUENCE</scope>
    <source>
        <strain evidence="9">A06</strain>
    </source>
</reference>
<organism evidence="9 10">
    <name type="scientific">Gaoshiqia sediminis</name>
    <dbReference type="NCBI Taxonomy" id="2986998"/>
    <lineage>
        <taxon>Bacteria</taxon>
        <taxon>Pseudomonadati</taxon>
        <taxon>Bacteroidota</taxon>
        <taxon>Bacteroidia</taxon>
        <taxon>Marinilabiliales</taxon>
        <taxon>Prolixibacteraceae</taxon>
        <taxon>Gaoshiqia</taxon>
    </lineage>
</organism>
<dbReference type="Pfam" id="PF14322">
    <property type="entry name" value="SusD-like_3"/>
    <property type="match status" value="1"/>
</dbReference>
<accession>A0AA41YCP5</accession>
<feature type="chain" id="PRO_5041312258" evidence="6">
    <location>
        <begin position="21"/>
        <end position="532"/>
    </location>
</feature>
<comment type="similarity">
    <text evidence="2">Belongs to the SusD family.</text>
</comment>
<dbReference type="PROSITE" id="PS51257">
    <property type="entry name" value="PROKAR_LIPOPROTEIN"/>
    <property type="match status" value="1"/>
</dbReference>
<name>A0AA41YCP5_9BACT</name>
<evidence type="ECO:0000256" key="2">
    <source>
        <dbReference type="ARBA" id="ARBA00006275"/>
    </source>
</evidence>
<dbReference type="EMBL" id="JAPAAF010000026">
    <property type="protein sequence ID" value="MCW0483970.1"/>
    <property type="molecule type" value="Genomic_DNA"/>
</dbReference>
<gene>
    <name evidence="9" type="ORF">N2K84_14600</name>
</gene>
<evidence type="ECO:0000313" key="10">
    <source>
        <dbReference type="Proteomes" id="UP001163821"/>
    </source>
</evidence>
<evidence type="ECO:0000259" key="7">
    <source>
        <dbReference type="Pfam" id="PF07980"/>
    </source>
</evidence>
<dbReference type="InterPro" id="IPR012944">
    <property type="entry name" value="SusD_RagB_dom"/>
</dbReference>
<keyword evidence="10" id="KW-1185">Reference proteome</keyword>
<evidence type="ECO:0000256" key="6">
    <source>
        <dbReference type="SAM" id="SignalP"/>
    </source>
</evidence>
<dbReference type="AlphaFoldDB" id="A0AA41YCP5"/>
<protein>
    <submittedName>
        <fullName evidence="9">RagB/SusD family nutrient uptake outer membrane protein</fullName>
    </submittedName>
</protein>
<dbReference type="Pfam" id="PF07980">
    <property type="entry name" value="SusD_RagB"/>
    <property type="match status" value="1"/>
</dbReference>
<dbReference type="SUPFAM" id="SSF48452">
    <property type="entry name" value="TPR-like"/>
    <property type="match status" value="1"/>
</dbReference>
<dbReference type="InterPro" id="IPR011990">
    <property type="entry name" value="TPR-like_helical_dom_sf"/>
</dbReference>
<feature type="signal peptide" evidence="6">
    <location>
        <begin position="1"/>
        <end position="20"/>
    </location>
</feature>
<proteinExistence type="inferred from homology"/>
<evidence type="ECO:0000256" key="3">
    <source>
        <dbReference type="ARBA" id="ARBA00022729"/>
    </source>
</evidence>
<dbReference type="GO" id="GO:0009279">
    <property type="term" value="C:cell outer membrane"/>
    <property type="evidence" value="ECO:0007669"/>
    <property type="project" value="UniProtKB-SubCell"/>
</dbReference>
<dbReference type="RefSeq" id="WP_282592562.1">
    <property type="nucleotide sequence ID" value="NZ_JAPAAF010000026.1"/>
</dbReference>
<keyword evidence="3 6" id="KW-0732">Signal</keyword>
<comment type="subcellular location">
    <subcellularLocation>
        <location evidence="1">Cell outer membrane</location>
    </subcellularLocation>
</comment>
<evidence type="ECO:0000256" key="4">
    <source>
        <dbReference type="ARBA" id="ARBA00023136"/>
    </source>
</evidence>
<comment type="caution">
    <text evidence="9">The sequence shown here is derived from an EMBL/GenBank/DDBJ whole genome shotgun (WGS) entry which is preliminary data.</text>
</comment>
<keyword evidence="5" id="KW-0998">Cell outer membrane</keyword>
<sequence length="532" mass="59685">MKMKNLFPIIFICCLFLVTACEEKLDIPQQGVVAIDNFYETDEDAEEAITAVYLQWRSMIGSDFFLLNGLSDEIHSGGGARGDNPFLEQLCEYSFSSANSWVNDYFRGLYTMIYRCNLVTERIESDTDVKARVIAEAKVARAWAYSKLVTLWGKVPLVTTELAPSEYQQPNAEISAVWAQIEKDFTEAISSGALSEKSSPDDKSIGAKITKQAAQAFLGKAQLFQEKHSEAATTLKAVINSENYRLIADYENVLRAVQDFGPENIFEVNSLPDPDNPWEQGTSWFSPAFGWNSSLMDLSTGYNEGHHDLIPTGWGFCNPTKELYDAFVAMEGADGYRLNATIKTYEQVMAISPEAPITIRPGSKLYGHEGYFNWKLRYLGSEVIPNTWGFAGSNNYRFMRYAEVLLLASEACLLSGDKASALNYINQIRERAQLPNLANVTLDDIKNEKRLELCLEQVRFEDLVRWGDAGNVLAGRGAKIPTFAGLKDDGTYEVTYPFENTNYGFKPGKNELLPFPEHEMNVNKNLIQNTGY</sequence>
<keyword evidence="4" id="KW-0472">Membrane</keyword>
<evidence type="ECO:0000259" key="8">
    <source>
        <dbReference type="Pfam" id="PF14322"/>
    </source>
</evidence>
<dbReference type="Gene3D" id="1.25.40.390">
    <property type="match status" value="1"/>
</dbReference>
<evidence type="ECO:0000313" key="9">
    <source>
        <dbReference type="EMBL" id="MCW0483970.1"/>
    </source>
</evidence>
<dbReference type="Proteomes" id="UP001163821">
    <property type="component" value="Unassembled WGS sequence"/>
</dbReference>
<feature type="domain" description="SusD-like N-terminal" evidence="8">
    <location>
        <begin position="94"/>
        <end position="221"/>
    </location>
</feature>
<evidence type="ECO:0000256" key="1">
    <source>
        <dbReference type="ARBA" id="ARBA00004442"/>
    </source>
</evidence>